<name>A0A8J3T910_9ACTN</name>
<dbReference type="EMBL" id="BOON01000003">
    <property type="protein sequence ID" value="GII20847.1"/>
    <property type="molecule type" value="Genomic_DNA"/>
</dbReference>
<evidence type="ECO:0000313" key="1">
    <source>
        <dbReference type="EMBL" id="GII20847.1"/>
    </source>
</evidence>
<proteinExistence type="predicted"/>
<dbReference type="AlphaFoldDB" id="A0A8J3T910"/>
<protein>
    <submittedName>
        <fullName evidence="1">Uncharacterized protein</fullName>
    </submittedName>
</protein>
<reference evidence="1" key="1">
    <citation type="submission" date="2021-01" db="EMBL/GenBank/DDBJ databases">
        <title>Whole genome shotgun sequence of Planosporangium mesophilum NBRC 109066.</title>
        <authorList>
            <person name="Komaki H."/>
            <person name="Tamura T."/>
        </authorList>
    </citation>
    <scope>NUCLEOTIDE SEQUENCE</scope>
    <source>
        <strain evidence="1">NBRC 109066</strain>
    </source>
</reference>
<comment type="caution">
    <text evidence="1">The sequence shown here is derived from an EMBL/GenBank/DDBJ whole genome shotgun (WGS) entry which is preliminary data.</text>
</comment>
<keyword evidence="2" id="KW-1185">Reference proteome</keyword>
<accession>A0A8J3T910</accession>
<organism evidence="1 2">
    <name type="scientific">Planosporangium mesophilum</name>
    <dbReference type="NCBI Taxonomy" id="689768"/>
    <lineage>
        <taxon>Bacteria</taxon>
        <taxon>Bacillati</taxon>
        <taxon>Actinomycetota</taxon>
        <taxon>Actinomycetes</taxon>
        <taxon>Micromonosporales</taxon>
        <taxon>Micromonosporaceae</taxon>
        <taxon>Planosporangium</taxon>
    </lineage>
</organism>
<sequence length="88" mass="9668">MAEIVNVGVMQTGTGTVTVAGSVAGHIGRPAPRRTRTAAEQVRHVRATLARLIQTADEQLNHDDRDRQYLIEELLSDLTDLVNDLDHP</sequence>
<dbReference type="Proteomes" id="UP000599074">
    <property type="component" value="Unassembled WGS sequence"/>
</dbReference>
<evidence type="ECO:0000313" key="2">
    <source>
        <dbReference type="Proteomes" id="UP000599074"/>
    </source>
</evidence>
<dbReference type="RefSeq" id="WP_168112902.1">
    <property type="nucleotide sequence ID" value="NZ_BOON01000003.1"/>
</dbReference>
<gene>
    <name evidence="1" type="ORF">Pme01_04440</name>
</gene>